<organism evidence="3 4">
    <name type="scientific">Aspergillus sclerotiicarbonarius (strain CBS 121057 / IBT 28362)</name>
    <dbReference type="NCBI Taxonomy" id="1448318"/>
    <lineage>
        <taxon>Eukaryota</taxon>
        <taxon>Fungi</taxon>
        <taxon>Dikarya</taxon>
        <taxon>Ascomycota</taxon>
        <taxon>Pezizomycotina</taxon>
        <taxon>Eurotiomycetes</taxon>
        <taxon>Eurotiomycetidae</taxon>
        <taxon>Eurotiales</taxon>
        <taxon>Aspergillaceae</taxon>
        <taxon>Aspergillus</taxon>
        <taxon>Aspergillus subgen. Circumdati</taxon>
    </lineage>
</organism>
<feature type="non-terminal residue" evidence="3">
    <location>
        <position position="213"/>
    </location>
</feature>
<protein>
    <recommendedName>
        <fullName evidence="2">DUF985 domain-containing protein</fullName>
    </recommendedName>
</protein>
<keyword evidence="4" id="KW-1185">Reference proteome</keyword>
<sequence>PYHETAPIQTLIHQLNLTPHIEGGYFSETDRDSRRITLPSHPNAPDYHHHHHHNSAATSKAPHRSLSTHIFYLLTPHSPIGAFHRNRSRTIHTLHRGRGVYVILRNRDSNGSENGTDCDRDKHREKNISLETFIVGQDTTHGERLQWIVEGGDYKATFLIPDGHGHGDDDSGGLLISETVIPGFEYSDHEFLRREDLKNMVDGKEFGEVEWLL</sequence>
<feature type="domain" description="DUF985" evidence="2">
    <location>
        <begin position="9"/>
        <end position="192"/>
    </location>
</feature>
<evidence type="ECO:0000256" key="1">
    <source>
        <dbReference type="SAM" id="MobiDB-lite"/>
    </source>
</evidence>
<dbReference type="PANTHER" id="PTHR33387:SF3">
    <property type="entry name" value="DUF985 DOMAIN-CONTAINING PROTEIN"/>
    <property type="match status" value="1"/>
</dbReference>
<dbReference type="AlphaFoldDB" id="A0A319ECD4"/>
<feature type="non-terminal residue" evidence="3">
    <location>
        <position position="1"/>
    </location>
</feature>
<dbReference type="OrthoDB" id="6614653at2759"/>
<proteinExistence type="predicted"/>
<dbReference type="Proteomes" id="UP000248423">
    <property type="component" value="Unassembled WGS sequence"/>
</dbReference>
<dbReference type="SUPFAM" id="SSF51182">
    <property type="entry name" value="RmlC-like cupins"/>
    <property type="match status" value="1"/>
</dbReference>
<dbReference type="CDD" id="cd06121">
    <property type="entry name" value="cupin_YML079wp"/>
    <property type="match status" value="1"/>
</dbReference>
<evidence type="ECO:0000259" key="2">
    <source>
        <dbReference type="Pfam" id="PF06172"/>
    </source>
</evidence>
<dbReference type="Pfam" id="PF06172">
    <property type="entry name" value="Cupin_5"/>
    <property type="match status" value="1"/>
</dbReference>
<dbReference type="InterPro" id="IPR039935">
    <property type="entry name" value="YML079W-like"/>
</dbReference>
<reference evidence="3 4" key="1">
    <citation type="submission" date="2018-02" db="EMBL/GenBank/DDBJ databases">
        <title>The genomes of Aspergillus section Nigri reveals drivers in fungal speciation.</title>
        <authorList>
            <consortium name="DOE Joint Genome Institute"/>
            <person name="Vesth T.C."/>
            <person name="Nybo J."/>
            <person name="Theobald S."/>
            <person name="Brandl J."/>
            <person name="Frisvad J.C."/>
            <person name="Nielsen K.F."/>
            <person name="Lyhne E.K."/>
            <person name="Kogle M.E."/>
            <person name="Kuo A."/>
            <person name="Riley R."/>
            <person name="Clum A."/>
            <person name="Nolan M."/>
            <person name="Lipzen A."/>
            <person name="Salamov A."/>
            <person name="Henrissat B."/>
            <person name="Wiebenga A."/>
            <person name="De vries R.P."/>
            <person name="Grigoriev I.V."/>
            <person name="Mortensen U.H."/>
            <person name="Andersen M.R."/>
            <person name="Baker S.E."/>
        </authorList>
    </citation>
    <scope>NUCLEOTIDE SEQUENCE [LARGE SCALE GENOMIC DNA]</scope>
    <source>
        <strain evidence="3 4">CBS 121057</strain>
    </source>
</reference>
<evidence type="ECO:0000313" key="4">
    <source>
        <dbReference type="Proteomes" id="UP000248423"/>
    </source>
</evidence>
<dbReference type="InterPro" id="IPR011051">
    <property type="entry name" value="RmlC_Cupin_sf"/>
</dbReference>
<feature type="region of interest" description="Disordered" evidence="1">
    <location>
        <begin position="34"/>
        <end position="61"/>
    </location>
</feature>
<dbReference type="InterPro" id="IPR009327">
    <property type="entry name" value="Cupin_DUF985"/>
</dbReference>
<dbReference type="PANTHER" id="PTHR33387">
    <property type="entry name" value="RMLC-LIKE JELLY ROLL FOLD PROTEIN"/>
    <property type="match status" value="1"/>
</dbReference>
<dbReference type="Gene3D" id="2.60.120.10">
    <property type="entry name" value="Jelly Rolls"/>
    <property type="match status" value="1"/>
</dbReference>
<evidence type="ECO:0000313" key="3">
    <source>
        <dbReference type="EMBL" id="PYI01464.1"/>
    </source>
</evidence>
<gene>
    <name evidence="3" type="ORF">BO78DRAFT_273137</name>
</gene>
<accession>A0A319ECD4</accession>
<dbReference type="VEuPathDB" id="FungiDB:BO78DRAFT_273137"/>
<dbReference type="EMBL" id="KZ826415">
    <property type="protein sequence ID" value="PYI01464.1"/>
    <property type="molecule type" value="Genomic_DNA"/>
</dbReference>
<name>A0A319ECD4_ASPSB</name>
<dbReference type="InterPro" id="IPR014710">
    <property type="entry name" value="RmlC-like_jellyroll"/>
</dbReference>